<reference evidence="12" key="1">
    <citation type="submission" date="2020-08" db="EMBL/GenBank/DDBJ databases">
        <title>Genome public.</title>
        <authorList>
            <person name="Liu C."/>
            <person name="Sun Q."/>
        </authorList>
    </citation>
    <scope>NUCLEOTIDE SEQUENCE</scope>
    <source>
        <strain evidence="12">NSJ-44</strain>
    </source>
</reference>
<evidence type="ECO:0000256" key="5">
    <source>
        <dbReference type="ARBA" id="ARBA00022801"/>
    </source>
</evidence>
<gene>
    <name evidence="12" type="primary">sleB</name>
    <name evidence="12" type="ORF">H8699_04390</name>
</gene>
<dbReference type="Pfam" id="PF07486">
    <property type="entry name" value="Hydrolase_2"/>
    <property type="match status" value="1"/>
</dbReference>
<dbReference type="EMBL" id="JACRSO010000001">
    <property type="protein sequence ID" value="MBC8528676.1"/>
    <property type="molecule type" value="Genomic_DNA"/>
</dbReference>
<keyword evidence="4 9" id="KW-0732">Signal</keyword>
<keyword evidence="5" id="KW-0378">Hydrolase</keyword>
<dbReference type="NCBIfam" id="TIGR02869">
    <property type="entry name" value="spore_SleB"/>
    <property type="match status" value="1"/>
</dbReference>
<dbReference type="GO" id="GO:0030435">
    <property type="term" value="P:sporulation resulting in formation of a cellular spore"/>
    <property type="evidence" value="ECO:0007669"/>
    <property type="project" value="UniProtKB-KW"/>
</dbReference>
<dbReference type="SUPFAM" id="SSF47090">
    <property type="entry name" value="PGBD-like"/>
    <property type="match status" value="1"/>
</dbReference>
<dbReference type="GO" id="GO:0009847">
    <property type="term" value="P:spore germination"/>
    <property type="evidence" value="ECO:0007669"/>
    <property type="project" value="UniProtKB-UniRule"/>
</dbReference>
<sequence>MHKWYHKNLPAMLAIVLVVCLCSSIVAQAAALRVGSRGDAVIQLQTKLQRWGYYDGAVDGIFGSGTQRAVIAFQKKNGLTADGIVGTQTAQALGMNLDGGTSGGGGTTTGGGSTGGSISVNANENDIQLLARAVYGEARGEPYVGKVAVAAVILNRVKSPSFPNTISGVIYQPLAFTAVADGQINLTPDAEALRAARDALNGWDPSNGALYYYNPAKATSQWIYTRPVTGQIGNHLFAI</sequence>
<comment type="caution">
    <text evidence="12">The sequence shown here is derived from an EMBL/GenBank/DDBJ whole genome shotgun (WGS) entry which is preliminary data.</text>
</comment>
<evidence type="ECO:0000256" key="3">
    <source>
        <dbReference type="ARBA" id="ARBA00022544"/>
    </source>
</evidence>
<evidence type="ECO:0000313" key="13">
    <source>
        <dbReference type="Proteomes" id="UP000654279"/>
    </source>
</evidence>
<keyword evidence="6" id="KW-0749">Sporulation</keyword>
<organism evidence="12 13">
    <name type="scientific">Luoshenia tenuis</name>
    <dbReference type="NCBI Taxonomy" id="2763654"/>
    <lineage>
        <taxon>Bacteria</taxon>
        <taxon>Bacillati</taxon>
        <taxon>Bacillota</taxon>
        <taxon>Clostridia</taxon>
        <taxon>Christensenellales</taxon>
        <taxon>Christensenellaceae</taxon>
        <taxon>Luoshenia</taxon>
    </lineage>
</organism>
<comment type="similarity">
    <text evidence="1">Belongs to the SleB family.</text>
</comment>
<keyword evidence="7" id="KW-0961">Cell wall biogenesis/degradation</keyword>
<evidence type="ECO:0000256" key="9">
    <source>
        <dbReference type="SAM" id="SignalP"/>
    </source>
</evidence>
<evidence type="ECO:0000313" key="12">
    <source>
        <dbReference type="EMBL" id="MBC8528676.1"/>
    </source>
</evidence>
<dbReference type="Pfam" id="PF01471">
    <property type="entry name" value="PG_binding_1"/>
    <property type="match status" value="1"/>
</dbReference>
<dbReference type="InterPro" id="IPR014224">
    <property type="entry name" value="Spore_cortex_SleB"/>
</dbReference>
<dbReference type="InterPro" id="IPR002477">
    <property type="entry name" value="Peptidoglycan-bd-like"/>
</dbReference>
<evidence type="ECO:0000256" key="1">
    <source>
        <dbReference type="ARBA" id="ARBA00007010"/>
    </source>
</evidence>
<evidence type="ECO:0000259" key="11">
    <source>
        <dbReference type="Pfam" id="PF07486"/>
    </source>
</evidence>
<keyword evidence="13" id="KW-1185">Reference proteome</keyword>
<dbReference type="FunFam" id="1.10.10.2520:FF:000001">
    <property type="entry name" value="Spore cortex-lytic enzyme"/>
    <property type="match status" value="1"/>
</dbReference>
<dbReference type="Gene3D" id="1.10.10.2520">
    <property type="entry name" value="Cell wall hydrolase SleB, domain 1"/>
    <property type="match status" value="1"/>
</dbReference>
<evidence type="ECO:0000256" key="7">
    <source>
        <dbReference type="ARBA" id="ARBA00023316"/>
    </source>
</evidence>
<dbReference type="GO" id="GO:0071555">
    <property type="term" value="P:cell wall organization"/>
    <property type="evidence" value="ECO:0007669"/>
    <property type="project" value="UniProtKB-KW"/>
</dbReference>
<feature type="domain" description="Peptidoglycan binding-like" evidence="10">
    <location>
        <begin position="37"/>
        <end position="93"/>
    </location>
</feature>
<evidence type="ECO:0000256" key="2">
    <source>
        <dbReference type="ARBA" id="ARBA00018364"/>
    </source>
</evidence>
<evidence type="ECO:0000256" key="4">
    <source>
        <dbReference type="ARBA" id="ARBA00022729"/>
    </source>
</evidence>
<dbReference type="Gene3D" id="1.10.101.10">
    <property type="entry name" value="PGBD-like superfamily/PGBD"/>
    <property type="match status" value="1"/>
</dbReference>
<dbReference type="Proteomes" id="UP000654279">
    <property type="component" value="Unassembled WGS sequence"/>
</dbReference>
<name>A0A926CZP3_9FIRM</name>
<protein>
    <recommendedName>
        <fullName evidence="2 8">Spore cortex-lytic enzyme</fullName>
    </recommendedName>
</protein>
<evidence type="ECO:0000259" key="10">
    <source>
        <dbReference type="Pfam" id="PF01471"/>
    </source>
</evidence>
<feature type="chain" id="PRO_5038060189" description="Spore cortex-lytic enzyme" evidence="9">
    <location>
        <begin position="30"/>
        <end position="239"/>
    </location>
</feature>
<feature type="signal peptide" evidence="9">
    <location>
        <begin position="1"/>
        <end position="29"/>
    </location>
</feature>
<feature type="domain" description="Cell wall hydrolase SleB" evidence="11">
    <location>
        <begin position="140"/>
        <end position="238"/>
    </location>
</feature>
<proteinExistence type="inferred from homology"/>
<dbReference type="InterPro" id="IPR042047">
    <property type="entry name" value="SleB_dom1"/>
</dbReference>
<dbReference type="AlphaFoldDB" id="A0A926CZP3"/>
<dbReference type="InterPro" id="IPR011105">
    <property type="entry name" value="Cell_wall_hydrolase_SleB"/>
</dbReference>
<evidence type="ECO:0000256" key="6">
    <source>
        <dbReference type="ARBA" id="ARBA00022969"/>
    </source>
</evidence>
<dbReference type="InterPro" id="IPR036366">
    <property type="entry name" value="PGBDSf"/>
</dbReference>
<keyword evidence="3" id="KW-0309">Germination</keyword>
<evidence type="ECO:0000256" key="8">
    <source>
        <dbReference type="NCBIfam" id="TIGR02869"/>
    </source>
</evidence>
<dbReference type="InterPro" id="IPR036365">
    <property type="entry name" value="PGBD-like_sf"/>
</dbReference>
<dbReference type="GO" id="GO:0016787">
    <property type="term" value="F:hydrolase activity"/>
    <property type="evidence" value="ECO:0007669"/>
    <property type="project" value="UniProtKB-KW"/>
</dbReference>
<dbReference type="Gene3D" id="6.20.240.60">
    <property type="match status" value="1"/>
</dbReference>
<accession>A0A926CZP3</accession>